<proteinExistence type="inferred from homology"/>
<feature type="transmembrane region" description="Helical" evidence="12">
    <location>
        <begin position="270"/>
        <end position="290"/>
    </location>
</feature>
<feature type="transmembrane region" description="Helical" evidence="12">
    <location>
        <begin position="173"/>
        <end position="192"/>
    </location>
</feature>
<keyword evidence="15" id="KW-1185">Reference proteome</keyword>
<dbReference type="Pfam" id="PF03402">
    <property type="entry name" value="V1R"/>
    <property type="match status" value="1"/>
</dbReference>
<feature type="transmembrane region" description="Helical" evidence="12">
    <location>
        <begin position="121"/>
        <end position="139"/>
    </location>
</feature>
<name>A0AA41T1L3_SCICA</name>
<dbReference type="InterPro" id="IPR017452">
    <property type="entry name" value="GPCR_Rhodpsn_7TM"/>
</dbReference>
<evidence type="ECO:0000259" key="13">
    <source>
        <dbReference type="PROSITE" id="PS50262"/>
    </source>
</evidence>
<dbReference type="PANTHER" id="PTHR24062">
    <property type="entry name" value="VOMERONASAL TYPE-1 RECEPTOR"/>
    <property type="match status" value="1"/>
</dbReference>
<keyword evidence="3 12" id="KW-1003">Cell membrane</keyword>
<comment type="caution">
    <text evidence="14">The sequence shown here is derived from an EMBL/GenBank/DDBJ whole genome shotgun (WGS) entry which is preliminary data.</text>
</comment>
<keyword evidence="6 12" id="KW-1133">Transmembrane helix</keyword>
<reference evidence="14" key="1">
    <citation type="submission" date="2020-03" db="EMBL/GenBank/DDBJ databases">
        <title>Studies in the Genomics of Life Span.</title>
        <authorList>
            <person name="Glass D."/>
        </authorList>
    </citation>
    <scope>NUCLEOTIDE SEQUENCE</scope>
    <source>
        <strain evidence="14">SUZIE</strain>
        <tissue evidence="14">Muscle</tissue>
    </source>
</reference>
<evidence type="ECO:0000256" key="5">
    <source>
        <dbReference type="ARBA" id="ARBA00022692"/>
    </source>
</evidence>
<evidence type="ECO:0000313" key="14">
    <source>
        <dbReference type="EMBL" id="MBZ3880262.1"/>
    </source>
</evidence>
<dbReference type="InterPro" id="IPR004072">
    <property type="entry name" value="Vmron_rcpt_1"/>
</dbReference>
<evidence type="ECO:0000256" key="10">
    <source>
        <dbReference type="ARBA" id="ARBA00023170"/>
    </source>
</evidence>
<evidence type="ECO:0000256" key="7">
    <source>
        <dbReference type="ARBA" id="ARBA00023040"/>
    </source>
</evidence>
<comment type="subcellular location">
    <subcellularLocation>
        <location evidence="1 12">Cell membrane</location>
        <topology evidence="1 12">Multi-pass membrane protein</topology>
    </subcellularLocation>
</comment>
<evidence type="ECO:0000256" key="2">
    <source>
        <dbReference type="ARBA" id="ARBA00010663"/>
    </source>
</evidence>
<dbReference type="PROSITE" id="PS50262">
    <property type="entry name" value="G_PROTEIN_RECEP_F1_2"/>
    <property type="match status" value="1"/>
</dbReference>
<dbReference type="FunFam" id="1.20.1070.10:FF:000051">
    <property type="entry name" value="Vomeronasal type-1 receptor"/>
    <property type="match status" value="1"/>
</dbReference>
<protein>
    <recommendedName>
        <fullName evidence="12">Vomeronasal type-1 receptor</fullName>
    </recommendedName>
</protein>
<dbReference type="GO" id="GO:0019236">
    <property type="term" value="P:response to pheromone"/>
    <property type="evidence" value="ECO:0007669"/>
    <property type="project" value="UniProtKB-KW"/>
</dbReference>
<accession>A0AA41T1L3</accession>
<gene>
    <name evidence="14" type="ORF">SUZIE_157060</name>
</gene>
<feature type="transmembrane region" description="Helical" evidence="12">
    <location>
        <begin position="91"/>
        <end position="109"/>
    </location>
</feature>
<feature type="transmembrane region" description="Helical" evidence="12">
    <location>
        <begin position="12"/>
        <end position="32"/>
    </location>
</feature>
<keyword evidence="9" id="KW-1015">Disulfide bond</keyword>
<evidence type="ECO:0000256" key="11">
    <source>
        <dbReference type="ARBA" id="ARBA00023224"/>
    </source>
</evidence>
<evidence type="ECO:0000256" key="12">
    <source>
        <dbReference type="RuleBase" id="RU364061"/>
    </source>
</evidence>
<evidence type="ECO:0000256" key="1">
    <source>
        <dbReference type="ARBA" id="ARBA00004651"/>
    </source>
</evidence>
<keyword evidence="8 12" id="KW-0472">Membrane</keyword>
<feature type="transmembrane region" description="Helical" evidence="12">
    <location>
        <begin position="39"/>
        <end position="57"/>
    </location>
</feature>
<feature type="domain" description="G-protein coupled receptors family 1 profile" evidence="13">
    <location>
        <begin position="21"/>
        <end position="291"/>
    </location>
</feature>
<keyword evidence="7 12" id="KW-0297">G-protein coupled receptor</keyword>
<dbReference type="AlphaFoldDB" id="A0AA41T1L3"/>
<keyword evidence="4 12" id="KW-0589">Pheromone response</keyword>
<dbReference type="SUPFAM" id="SSF81321">
    <property type="entry name" value="Family A G protein-coupled receptor-like"/>
    <property type="match status" value="1"/>
</dbReference>
<feature type="transmembrane region" description="Helical" evidence="12">
    <location>
        <begin position="63"/>
        <end position="84"/>
    </location>
</feature>
<keyword evidence="10 12" id="KW-0675">Receptor</keyword>
<keyword evidence="11 12" id="KW-0807">Transducer</keyword>
<dbReference type="GO" id="GO:0005886">
    <property type="term" value="C:plasma membrane"/>
    <property type="evidence" value="ECO:0007669"/>
    <property type="project" value="UniProtKB-SubCell"/>
</dbReference>
<evidence type="ECO:0000256" key="6">
    <source>
        <dbReference type="ARBA" id="ARBA00022989"/>
    </source>
</evidence>
<evidence type="ECO:0000256" key="4">
    <source>
        <dbReference type="ARBA" id="ARBA00022507"/>
    </source>
</evidence>
<dbReference type="EMBL" id="JAATJV010371523">
    <property type="protein sequence ID" value="MBZ3880262.1"/>
    <property type="molecule type" value="Genomic_DNA"/>
</dbReference>
<keyword evidence="5 12" id="KW-0812">Transmembrane</keyword>
<dbReference type="Gene3D" id="1.20.1070.10">
    <property type="entry name" value="Rhodopsin 7-helix transmembrane proteins"/>
    <property type="match status" value="1"/>
</dbReference>
<evidence type="ECO:0000256" key="9">
    <source>
        <dbReference type="ARBA" id="ARBA00023157"/>
    </source>
</evidence>
<evidence type="ECO:0000256" key="3">
    <source>
        <dbReference type="ARBA" id="ARBA00022475"/>
    </source>
</evidence>
<evidence type="ECO:0000313" key="15">
    <source>
        <dbReference type="Proteomes" id="UP001166674"/>
    </source>
</evidence>
<evidence type="ECO:0000256" key="8">
    <source>
        <dbReference type="ARBA" id="ARBA00023136"/>
    </source>
</evidence>
<comment type="similarity">
    <text evidence="2 12">Belongs to the G-protein coupled receptor 1 family.</text>
</comment>
<dbReference type="GO" id="GO:0007606">
    <property type="term" value="P:sensory perception of chemical stimulus"/>
    <property type="evidence" value="ECO:0007669"/>
    <property type="project" value="UniProtKB-ARBA"/>
</dbReference>
<feature type="transmembrane region" description="Helical" evidence="12">
    <location>
        <begin position="241"/>
        <end position="264"/>
    </location>
</feature>
<organism evidence="14 15">
    <name type="scientific">Sciurus carolinensis</name>
    <name type="common">Eastern gray squirrel</name>
    <dbReference type="NCBI Taxonomy" id="30640"/>
    <lineage>
        <taxon>Eukaryota</taxon>
        <taxon>Metazoa</taxon>
        <taxon>Chordata</taxon>
        <taxon>Craniata</taxon>
        <taxon>Vertebrata</taxon>
        <taxon>Euteleostomi</taxon>
        <taxon>Mammalia</taxon>
        <taxon>Eutheria</taxon>
        <taxon>Euarchontoglires</taxon>
        <taxon>Glires</taxon>
        <taxon>Rodentia</taxon>
        <taxon>Sciuromorpha</taxon>
        <taxon>Sciuridae</taxon>
        <taxon>Sciurinae</taxon>
        <taxon>Sciurini</taxon>
        <taxon>Sciurus</taxon>
    </lineage>
</organism>
<dbReference type="GO" id="GO:0016503">
    <property type="term" value="F:pheromone receptor activity"/>
    <property type="evidence" value="ECO:0007669"/>
    <property type="project" value="InterPro"/>
</dbReference>
<dbReference type="Proteomes" id="UP001166674">
    <property type="component" value="Unassembled WGS sequence"/>
</dbReference>
<sequence>MVLNLTKGTIVMFATGLGIVGNIFVLVNYMCLFRSTMKSVQLILIHLAFTNTITLVTKGITRTISIFVLINLMDMAGCKILVYLNRLARGLTISTTSLLMVVQAITISPRTSRWGRLQPRSAWSFLLLLFFFWILNSLISMNLPFYIKHISNLNTSNISKNNNYCYFESENKIIRWIFIVLMVLRDAVLQGVMGWTSGYMVFLLHKHHQHVLYLQTSKFLYLQTSKLLYRTHPEMKVAQSVLLLMLCFLFFYWTDCFTSLYLTFSLGTDSIALGLHEFLTIGYAIVSPFLQIHRDGHFATCWFAQ</sequence>